<evidence type="ECO:0000256" key="13">
    <source>
        <dbReference type="RuleBase" id="RU000461"/>
    </source>
</evidence>
<dbReference type="GO" id="GO:0005506">
    <property type="term" value="F:iron ion binding"/>
    <property type="evidence" value="ECO:0007669"/>
    <property type="project" value="InterPro"/>
</dbReference>
<keyword evidence="16" id="KW-1185">Reference proteome</keyword>
<comment type="similarity">
    <text evidence="3 13">Belongs to the cytochrome P450 family.</text>
</comment>
<evidence type="ECO:0008006" key="17">
    <source>
        <dbReference type="Google" id="ProtNLM"/>
    </source>
</evidence>
<dbReference type="CDD" id="cd11041">
    <property type="entry name" value="CYP503A1-like"/>
    <property type="match status" value="1"/>
</dbReference>
<dbReference type="GO" id="GO:0020037">
    <property type="term" value="F:heme binding"/>
    <property type="evidence" value="ECO:0007669"/>
    <property type="project" value="InterPro"/>
</dbReference>
<evidence type="ECO:0000256" key="4">
    <source>
        <dbReference type="ARBA" id="ARBA00022617"/>
    </source>
</evidence>
<evidence type="ECO:0000256" key="1">
    <source>
        <dbReference type="ARBA" id="ARBA00001971"/>
    </source>
</evidence>
<dbReference type="PROSITE" id="PS00086">
    <property type="entry name" value="CYTOCHROME_P450"/>
    <property type="match status" value="1"/>
</dbReference>
<dbReference type="GO" id="GO:0004497">
    <property type="term" value="F:monooxygenase activity"/>
    <property type="evidence" value="ECO:0007669"/>
    <property type="project" value="UniProtKB-KW"/>
</dbReference>
<feature type="transmembrane region" description="Helical" evidence="14">
    <location>
        <begin position="12"/>
        <end position="29"/>
    </location>
</feature>
<evidence type="ECO:0000256" key="7">
    <source>
        <dbReference type="ARBA" id="ARBA00022989"/>
    </source>
</evidence>
<evidence type="ECO:0000256" key="14">
    <source>
        <dbReference type="SAM" id="Phobius"/>
    </source>
</evidence>
<accession>A0A4S4LSZ9</accession>
<keyword evidence="4 12" id="KW-0349">Heme</keyword>
<keyword evidence="8 13" id="KW-0560">Oxidoreductase</keyword>
<dbReference type="SUPFAM" id="SSF48264">
    <property type="entry name" value="Cytochrome P450"/>
    <property type="match status" value="1"/>
</dbReference>
<dbReference type="InterPro" id="IPR001128">
    <property type="entry name" value="Cyt_P450"/>
</dbReference>
<dbReference type="GO" id="GO:0016705">
    <property type="term" value="F:oxidoreductase activity, acting on paired donors, with incorporation or reduction of molecular oxygen"/>
    <property type="evidence" value="ECO:0007669"/>
    <property type="project" value="InterPro"/>
</dbReference>
<dbReference type="InterPro" id="IPR017972">
    <property type="entry name" value="Cyt_P450_CS"/>
</dbReference>
<evidence type="ECO:0000313" key="15">
    <source>
        <dbReference type="EMBL" id="THH15325.1"/>
    </source>
</evidence>
<evidence type="ECO:0000256" key="3">
    <source>
        <dbReference type="ARBA" id="ARBA00010617"/>
    </source>
</evidence>
<comment type="subcellular location">
    <subcellularLocation>
        <location evidence="2">Membrane</location>
    </subcellularLocation>
</comment>
<evidence type="ECO:0000313" key="16">
    <source>
        <dbReference type="Proteomes" id="UP000310158"/>
    </source>
</evidence>
<dbReference type="InterPro" id="IPR036396">
    <property type="entry name" value="Cyt_P450_sf"/>
</dbReference>
<evidence type="ECO:0000256" key="10">
    <source>
        <dbReference type="ARBA" id="ARBA00023033"/>
    </source>
</evidence>
<comment type="cofactor">
    <cofactor evidence="1 12">
        <name>heme</name>
        <dbReference type="ChEBI" id="CHEBI:30413"/>
    </cofactor>
</comment>
<name>A0A4S4LSZ9_9AGAM</name>
<keyword evidence="9 12" id="KW-0408">Iron</keyword>
<dbReference type="OrthoDB" id="1844152at2759"/>
<comment type="caution">
    <text evidence="15">The sequence shown here is derived from an EMBL/GenBank/DDBJ whole genome shotgun (WGS) entry which is preliminary data.</text>
</comment>
<sequence>MFLYDDVPSSILLKLLWLVPVLWVAYMVMERSSATRKLAGIPTVGHTGLLGSCWDAINPLAHNEKIVMDGYKKYRGGLFKISRLNVWNVVVASPELLHDLRRAPENEMSLFFGFAEAFTSEMAQGLDPTDHKLADFHVPAILHGITRNADAKFPELLDEIEVFFDEICPADGPNGEFNARYFVGLPLCRNPEYLALAKKFTIGAVASGLVCLYLPPFLRPIIRSLFSPMTYVTRKVMKYTAPIIEERMRMERELGAAWKDETPNDLFTWLLAEAPPQQRTPFHIAQRVLFTNMASSTSLSSSITYGIYHLAANMQFIEPLREEAEHVIGQFGWSKASLDSMKLMESFVRENLRYHGAGVLTMNRMIVKPGGFTFSNGVTVPEGTLVSVPEQAFHYDPAFHEDPDELNPYRFLDKENPDAMSSRISTPDESYLIFGLGRHSCPGRFYGAVLLKLIFTFILLNFDFKLENDDGKKPPRHVILGSFFMPNTKAKIMFRRRKEAEKLS</sequence>
<gene>
    <name evidence="15" type="ORF">EW146_g5148</name>
</gene>
<evidence type="ECO:0000256" key="8">
    <source>
        <dbReference type="ARBA" id="ARBA00023002"/>
    </source>
</evidence>
<dbReference type="InterPro" id="IPR002401">
    <property type="entry name" value="Cyt_P450_E_grp-I"/>
</dbReference>
<evidence type="ECO:0000256" key="11">
    <source>
        <dbReference type="ARBA" id="ARBA00023136"/>
    </source>
</evidence>
<dbReference type="PRINTS" id="PR00463">
    <property type="entry name" value="EP450I"/>
</dbReference>
<dbReference type="GO" id="GO:0016020">
    <property type="term" value="C:membrane"/>
    <property type="evidence" value="ECO:0007669"/>
    <property type="project" value="UniProtKB-SubCell"/>
</dbReference>
<evidence type="ECO:0000256" key="5">
    <source>
        <dbReference type="ARBA" id="ARBA00022692"/>
    </source>
</evidence>
<protein>
    <recommendedName>
        <fullName evidence="17">Cytochrome P450</fullName>
    </recommendedName>
</protein>
<organism evidence="15 16">
    <name type="scientific">Bondarzewia mesenterica</name>
    <dbReference type="NCBI Taxonomy" id="1095465"/>
    <lineage>
        <taxon>Eukaryota</taxon>
        <taxon>Fungi</taxon>
        <taxon>Dikarya</taxon>
        <taxon>Basidiomycota</taxon>
        <taxon>Agaricomycotina</taxon>
        <taxon>Agaricomycetes</taxon>
        <taxon>Russulales</taxon>
        <taxon>Bondarzewiaceae</taxon>
        <taxon>Bondarzewia</taxon>
    </lineage>
</organism>
<dbReference type="AlphaFoldDB" id="A0A4S4LSZ9"/>
<dbReference type="PANTHER" id="PTHR46206">
    <property type="entry name" value="CYTOCHROME P450"/>
    <property type="match status" value="1"/>
</dbReference>
<keyword evidence="10 13" id="KW-0503">Monooxygenase</keyword>
<evidence type="ECO:0000256" key="12">
    <source>
        <dbReference type="PIRSR" id="PIRSR602401-1"/>
    </source>
</evidence>
<keyword evidence="11 14" id="KW-0472">Membrane</keyword>
<keyword evidence="5 14" id="KW-0812">Transmembrane</keyword>
<dbReference type="Proteomes" id="UP000310158">
    <property type="component" value="Unassembled WGS sequence"/>
</dbReference>
<dbReference type="Gene3D" id="1.10.630.10">
    <property type="entry name" value="Cytochrome P450"/>
    <property type="match status" value="1"/>
</dbReference>
<dbReference type="PANTHER" id="PTHR46206:SF5">
    <property type="entry name" value="P450, PUTATIVE (EUROFUNG)-RELATED"/>
    <property type="match status" value="1"/>
</dbReference>
<evidence type="ECO:0000256" key="2">
    <source>
        <dbReference type="ARBA" id="ARBA00004370"/>
    </source>
</evidence>
<reference evidence="15 16" key="1">
    <citation type="submission" date="2019-02" db="EMBL/GenBank/DDBJ databases">
        <title>Genome sequencing of the rare red list fungi Bondarzewia mesenterica.</title>
        <authorList>
            <person name="Buettner E."/>
            <person name="Kellner H."/>
        </authorList>
    </citation>
    <scope>NUCLEOTIDE SEQUENCE [LARGE SCALE GENOMIC DNA]</scope>
    <source>
        <strain evidence="15 16">DSM 108281</strain>
    </source>
</reference>
<evidence type="ECO:0000256" key="9">
    <source>
        <dbReference type="ARBA" id="ARBA00023004"/>
    </source>
</evidence>
<keyword evidence="6 12" id="KW-0479">Metal-binding</keyword>
<evidence type="ECO:0000256" key="6">
    <source>
        <dbReference type="ARBA" id="ARBA00022723"/>
    </source>
</evidence>
<feature type="binding site" description="axial binding residue" evidence="12">
    <location>
        <position position="441"/>
    </location>
    <ligand>
        <name>heme</name>
        <dbReference type="ChEBI" id="CHEBI:30413"/>
    </ligand>
    <ligandPart>
        <name>Fe</name>
        <dbReference type="ChEBI" id="CHEBI:18248"/>
    </ligandPart>
</feature>
<dbReference type="Pfam" id="PF00067">
    <property type="entry name" value="p450"/>
    <property type="match status" value="1"/>
</dbReference>
<dbReference type="EMBL" id="SGPL01000216">
    <property type="protein sequence ID" value="THH15325.1"/>
    <property type="molecule type" value="Genomic_DNA"/>
</dbReference>
<proteinExistence type="inferred from homology"/>
<keyword evidence="7 14" id="KW-1133">Transmembrane helix</keyword>